<feature type="transmembrane region" description="Helical" evidence="1">
    <location>
        <begin position="44"/>
        <end position="69"/>
    </location>
</feature>
<keyword evidence="3" id="KW-1185">Reference proteome</keyword>
<dbReference type="AlphaFoldDB" id="A0AA45WR41"/>
<organism evidence="2 3">
    <name type="scientific">Laceyella tengchongensis</name>
    <dbReference type="NCBI Taxonomy" id="574699"/>
    <lineage>
        <taxon>Bacteria</taxon>
        <taxon>Bacillati</taxon>
        <taxon>Bacillota</taxon>
        <taxon>Bacilli</taxon>
        <taxon>Bacillales</taxon>
        <taxon>Thermoactinomycetaceae</taxon>
        <taxon>Laceyella</taxon>
    </lineage>
</organism>
<sequence length="158" mass="17792">MNVSPLIWSGKVLTNLMTLLIVFIIGLIAIKSLIFLLRRKRIGYLLAGFKAIWVLFGFSYFLFIGFYVFQNMLTSETSEDWLRNAVITFVILLVGIMCWLGPVRGILGLSVQKAHVRTEQSNASADGWVVESWLGEGSGFHLYAVGEKKRESNKEWGG</sequence>
<evidence type="ECO:0000313" key="3">
    <source>
        <dbReference type="Proteomes" id="UP001157946"/>
    </source>
</evidence>
<keyword evidence="1" id="KW-1133">Transmembrane helix</keyword>
<feature type="transmembrane region" description="Helical" evidence="1">
    <location>
        <begin position="81"/>
        <end position="100"/>
    </location>
</feature>
<gene>
    <name evidence="2" type="ORF">SAMN06265361_106179</name>
</gene>
<keyword evidence="1" id="KW-0812">Transmembrane</keyword>
<comment type="caution">
    <text evidence="2">The sequence shown here is derived from an EMBL/GenBank/DDBJ whole genome shotgun (WGS) entry which is preliminary data.</text>
</comment>
<name>A0AA45WR41_9BACL</name>
<dbReference type="EMBL" id="FXTU01000006">
    <property type="protein sequence ID" value="SMP29504.1"/>
    <property type="molecule type" value="Genomic_DNA"/>
</dbReference>
<protein>
    <submittedName>
        <fullName evidence="2">Uncharacterized protein</fullName>
    </submittedName>
</protein>
<evidence type="ECO:0000313" key="2">
    <source>
        <dbReference type="EMBL" id="SMP29504.1"/>
    </source>
</evidence>
<dbReference type="RefSeq" id="WP_284724531.1">
    <property type="nucleotide sequence ID" value="NZ_FXTU01000006.1"/>
</dbReference>
<dbReference type="Proteomes" id="UP001157946">
    <property type="component" value="Unassembled WGS sequence"/>
</dbReference>
<proteinExistence type="predicted"/>
<evidence type="ECO:0000256" key="1">
    <source>
        <dbReference type="SAM" id="Phobius"/>
    </source>
</evidence>
<accession>A0AA45WR41</accession>
<reference evidence="2" key="1">
    <citation type="submission" date="2017-05" db="EMBL/GenBank/DDBJ databases">
        <authorList>
            <person name="Varghese N."/>
            <person name="Submissions S."/>
        </authorList>
    </citation>
    <scope>NUCLEOTIDE SEQUENCE</scope>
    <source>
        <strain evidence="2">DSM 45262</strain>
    </source>
</reference>
<keyword evidence="1" id="KW-0472">Membrane</keyword>
<feature type="transmembrane region" description="Helical" evidence="1">
    <location>
        <begin position="12"/>
        <end position="37"/>
    </location>
</feature>